<accession>A0A3R7M071</accession>
<reference evidence="1 2" key="1">
    <citation type="submission" date="2018-04" db="EMBL/GenBank/DDBJ databases">
        <authorList>
            <person name="Zhang X."/>
            <person name="Yuan J."/>
            <person name="Li F."/>
            <person name="Xiang J."/>
        </authorList>
    </citation>
    <scope>NUCLEOTIDE SEQUENCE [LARGE SCALE GENOMIC DNA]</scope>
    <source>
        <tissue evidence="1">Muscle</tissue>
    </source>
</reference>
<dbReference type="Proteomes" id="UP000283509">
    <property type="component" value="Unassembled WGS sequence"/>
</dbReference>
<reference evidence="1 2" key="2">
    <citation type="submission" date="2019-01" db="EMBL/GenBank/DDBJ databases">
        <title>The decoding of complex shrimp genome reveals the adaptation for benthos swimmer, frequently molting mechanism and breeding impact on genome.</title>
        <authorList>
            <person name="Sun Y."/>
            <person name="Gao Y."/>
            <person name="Yu Y."/>
        </authorList>
    </citation>
    <scope>NUCLEOTIDE SEQUENCE [LARGE SCALE GENOMIC DNA]</scope>
    <source>
        <tissue evidence="1">Muscle</tissue>
    </source>
</reference>
<proteinExistence type="predicted"/>
<name>A0A3R7M071_PENVA</name>
<evidence type="ECO:0000313" key="2">
    <source>
        <dbReference type="Proteomes" id="UP000283509"/>
    </source>
</evidence>
<comment type="caution">
    <text evidence="1">The sequence shown here is derived from an EMBL/GenBank/DDBJ whole genome shotgun (WGS) entry which is preliminary data.</text>
</comment>
<sequence length="555" mass="64886">MFKRKTKVSIVILSFVVYFCHQILVPDSKISFSEGRSLLAGSAWDPGELNKEQEGQCRALFKISGVYHPKNNHRSGAKSSENVPSWYTGSEFVEMAKRRVRTFLEDISRRPGGPSTQDYRSLGSDLPRLLYYRREKAESSLRGTLASSLTKSDEELVPVSRMKRPLDTQKDTEKVFFMDRFQTTDGDLPFVPCRVRRYTRTDINACFRKRLEKKKQFTMFFLGDSKIRNMVVEFLNTTSYLDYTVFRKNESWPWTVYRAMLEDEDIRFSDFEVTAASHPGLRVIFKFRRFWEWRDIDSSDEVKILKKWAEGTQPVPDLLVVGYTSWMFYTITHRLQYDPNFQLDVLDILMRVHEVVVPLLQRVADRTRVLVHADTRLRPHSQSKKPHHRLAMNAVFQDFMEDWSEMMFRFFEKFGRTRLTKRRRLVARRMPLEGGLEHMFHVVEEITSGGRPSAGFDDAPPPQRTQVDAVRDHLLPDSNGLWWWDTSLPLNMAAITECSDLHNRNLTHLPQYSDPVLRCEDHHHSGTATLHFEVHMLLNLLCNSHLAVSPRFCCS</sequence>
<dbReference type="EMBL" id="QCYY01003386">
    <property type="protein sequence ID" value="ROT63742.1"/>
    <property type="molecule type" value="Genomic_DNA"/>
</dbReference>
<organism evidence="1 2">
    <name type="scientific">Penaeus vannamei</name>
    <name type="common">Whiteleg shrimp</name>
    <name type="synonym">Litopenaeus vannamei</name>
    <dbReference type="NCBI Taxonomy" id="6689"/>
    <lineage>
        <taxon>Eukaryota</taxon>
        <taxon>Metazoa</taxon>
        <taxon>Ecdysozoa</taxon>
        <taxon>Arthropoda</taxon>
        <taxon>Crustacea</taxon>
        <taxon>Multicrustacea</taxon>
        <taxon>Malacostraca</taxon>
        <taxon>Eumalacostraca</taxon>
        <taxon>Eucarida</taxon>
        <taxon>Decapoda</taxon>
        <taxon>Dendrobranchiata</taxon>
        <taxon>Penaeoidea</taxon>
        <taxon>Penaeidae</taxon>
        <taxon>Penaeus</taxon>
    </lineage>
</organism>
<gene>
    <name evidence="1" type="ORF">C7M84_018356</name>
</gene>
<evidence type="ECO:0000313" key="1">
    <source>
        <dbReference type="EMBL" id="ROT63742.1"/>
    </source>
</evidence>
<keyword evidence="2" id="KW-1185">Reference proteome</keyword>
<dbReference type="AlphaFoldDB" id="A0A3R7M071"/>
<protein>
    <submittedName>
        <fullName evidence="1">Uncharacterized protein</fullName>
    </submittedName>
</protein>
<dbReference type="OrthoDB" id="6376360at2759"/>